<reference evidence="1 2" key="1">
    <citation type="journal article" date="2018" name="Evol. Lett.">
        <title>Horizontal gene cluster transfer increased hallucinogenic mushroom diversity.</title>
        <authorList>
            <person name="Reynolds H.T."/>
            <person name="Vijayakumar V."/>
            <person name="Gluck-Thaler E."/>
            <person name="Korotkin H.B."/>
            <person name="Matheny P.B."/>
            <person name="Slot J.C."/>
        </authorList>
    </citation>
    <scope>NUCLEOTIDE SEQUENCE [LARGE SCALE GENOMIC DNA]</scope>
    <source>
        <strain evidence="1 2">2631</strain>
    </source>
</reference>
<protein>
    <submittedName>
        <fullName evidence="1">Uncharacterized protein</fullName>
    </submittedName>
</protein>
<dbReference type="InParanoid" id="A0A409WV37"/>
<sequence>MTNLFSFLSPTSLSVQTPPELKAYGWTTADLWCAPAVTGFYALLTHAQPYWAGLHSILSGVLGSTSIGEPVKPLDPETARAVCALLLSGLFLGRTAKNFGLWKSPFPQKIELVPLYHLELTHSLGAEIRTKDYYHGTIGQHYVSLEKQITKTLAEYIDRAITSPPKHQPFADFIEFLQNWQSHTAGIDTKQVYKSKLRDPSWLKEHDDHAGDRDSYPSTPDLSPFLFLDTVYLKYVPQKKFKDILFHIANATERAVCSRSPKDPNGCDHVFGEFTKKTFNINMHQEYHRRSDDPHWLPFLLPEIARDLVL</sequence>
<proteinExistence type="predicted"/>
<dbReference type="EMBL" id="NHYD01003146">
    <property type="protein sequence ID" value="PPQ82394.1"/>
    <property type="molecule type" value="Genomic_DNA"/>
</dbReference>
<dbReference type="Proteomes" id="UP000283269">
    <property type="component" value="Unassembled WGS sequence"/>
</dbReference>
<gene>
    <name evidence="1" type="ORF">CVT25_008355</name>
</gene>
<organism evidence="1 2">
    <name type="scientific">Psilocybe cyanescens</name>
    <dbReference type="NCBI Taxonomy" id="93625"/>
    <lineage>
        <taxon>Eukaryota</taxon>
        <taxon>Fungi</taxon>
        <taxon>Dikarya</taxon>
        <taxon>Basidiomycota</taxon>
        <taxon>Agaricomycotina</taxon>
        <taxon>Agaricomycetes</taxon>
        <taxon>Agaricomycetidae</taxon>
        <taxon>Agaricales</taxon>
        <taxon>Agaricineae</taxon>
        <taxon>Strophariaceae</taxon>
        <taxon>Psilocybe</taxon>
    </lineage>
</organism>
<evidence type="ECO:0000313" key="2">
    <source>
        <dbReference type="Proteomes" id="UP000283269"/>
    </source>
</evidence>
<dbReference type="AlphaFoldDB" id="A0A409WV37"/>
<evidence type="ECO:0000313" key="1">
    <source>
        <dbReference type="EMBL" id="PPQ82394.1"/>
    </source>
</evidence>
<comment type="caution">
    <text evidence="1">The sequence shown here is derived from an EMBL/GenBank/DDBJ whole genome shotgun (WGS) entry which is preliminary data.</text>
</comment>
<keyword evidence="2" id="KW-1185">Reference proteome</keyword>
<dbReference type="OrthoDB" id="3192156at2759"/>
<name>A0A409WV37_PSICY</name>
<accession>A0A409WV37</accession>